<comment type="function">
    <text evidence="1 11">Required for nuclear membrane fusion during karyogamy.</text>
</comment>
<evidence type="ECO:0000256" key="3">
    <source>
        <dbReference type="ARBA" id="ARBA00022459"/>
    </source>
</evidence>
<feature type="chain" id="PRO_5041971657" evidence="12">
    <location>
        <begin position="18"/>
        <end position="526"/>
    </location>
</feature>
<evidence type="ECO:0000313" key="13">
    <source>
        <dbReference type="EMBL" id="KAH8704917.1"/>
    </source>
</evidence>
<evidence type="ECO:0000256" key="1">
    <source>
        <dbReference type="ARBA" id="ARBA00003389"/>
    </source>
</evidence>
<evidence type="ECO:0000256" key="7">
    <source>
        <dbReference type="ARBA" id="ARBA00022989"/>
    </source>
</evidence>
<dbReference type="GO" id="GO:0048288">
    <property type="term" value="P:nuclear membrane fusion involved in karyogamy"/>
    <property type="evidence" value="ECO:0007669"/>
    <property type="project" value="UniProtKB-UniRule"/>
</dbReference>
<dbReference type="RefSeq" id="XP_046077538.1">
    <property type="nucleotide sequence ID" value="XM_046214748.1"/>
</dbReference>
<evidence type="ECO:0000256" key="8">
    <source>
        <dbReference type="ARBA" id="ARBA00023136"/>
    </source>
</evidence>
<evidence type="ECO:0000313" key="14">
    <source>
        <dbReference type="Proteomes" id="UP001201262"/>
    </source>
</evidence>
<evidence type="ECO:0000256" key="2">
    <source>
        <dbReference type="ARBA" id="ARBA00010473"/>
    </source>
</evidence>
<dbReference type="AlphaFoldDB" id="A0AAD4L2V5"/>
<keyword evidence="4 11" id="KW-0812">Transmembrane</keyword>
<keyword evidence="6 11" id="KW-0256">Endoplasmic reticulum</keyword>
<evidence type="ECO:0000256" key="5">
    <source>
        <dbReference type="ARBA" id="ARBA00022729"/>
    </source>
</evidence>
<dbReference type="PANTHER" id="PTHR28012:SF1">
    <property type="entry name" value="NUCLEAR FUSION PROTEIN KAR5"/>
    <property type="match status" value="1"/>
</dbReference>
<evidence type="ECO:0000256" key="11">
    <source>
        <dbReference type="RuleBase" id="RU368082"/>
    </source>
</evidence>
<dbReference type="GeneID" id="70245035"/>
<feature type="transmembrane region" description="Helical" evidence="11">
    <location>
        <begin position="459"/>
        <end position="482"/>
    </location>
</feature>
<evidence type="ECO:0000256" key="12">
    <source>
        <dbReference type="SAM" id="SignalP"/>
    </source>
</evidence>
<feature type="signal peptide" evidence="12">
    <location>
        <begin position="1"/>
        <end position="17"/>
    </location>
</feature>
<keyword evidence="7 11" id="KW-1133">Transmembrane helix</keyword>
<dbReference type="InterPro" id="IPR007292">
    <property type="entry name" value="Nuclear_fusion_Kar5"/>
</dbReference>
<dbReference type="GO" id="GO:0031965">
    <property type="term" value="C:nuclear membrane"/>
    <property type="evidence" value="ECO:0007669"/>
    <property type="project" value="UniProtKB-SubCell"/>
</dbReference>
<proteinExistence type="inferred from homology"/>
<comment type="caution">
    <text evidence="13">The sequence shown here is derived from an EMBL/GenBank/DDBJ whole genome shotgun (WGS) entry which is preliminary data.</text>
</comment>
<dbReference type="GO" id="GO:0005789">
    <property type="term" value="C:endoplasmic reticulum membrane"/>
    <property type="evidence" value="ECO:0007669"/>
    <property type="project" value="UniProtKB-SubCell"/>
</dbReference>
<protein>
    <submittedName>
        <fullName evidence="13">Nuclear membrane fusion protein Kar5</fullName>
    </submittedName>
</protein>
<keyword evidence="9" id="KW-0325">Glycoprotein</keyword>
<keyword evidence="3 11" id="KW-0415">Karyogamy</keyword>
<gene>
    <name evidence="13" type="ORF">BGW36DRAFT_366414</name>
</gene>
<reference evidence="13" key="1">
    <citation type="submission" date="2021-12" db="EMBL/GenBank/DDBJ databases">
        <title>Convergent genome expansion in fungi linked to evolution of root-endophyte symbiosis.</title>
        <authorList>
            <consortium name="DOE Joint Genome Institute"/>
            <person name="Ke Y.-H."/>
            <person name="Bonito G."/>
            <person name="Liao H.-L."/>
            <person name="Looney B."/>
            <person name="Rojas-Flechas A."/>
            <person name="Nash J."/>
            <person name="Hameed K."/>
            <person name="Schadt C."/>
            <person name="Martin F."/>
            <person name="Crous P.W."/>
            <person name="Miettinen O."/>
            <person name="Magnuson J.K."/>
            <person name="Labbe J."/>
            <person name="Jacobson D."/>
            <person name="Doktycz M.J."/>
            <person name="Veneault-Fourrey C."/>
            <person name="Kuo A."/>
            <person name="Mondo S."/>
            <person name="Calhoun S."/>
            <person name="Riley R."/>
            <person name="Ohm R."/>
            <person name="LaButti K."/>
            <person name="Andreopoulos B."/>
            <person name="Pangilinan J."/>
            <person name="Nolan M."/>
            <person name="Tritt A."/>
            <person name="Clum A."/>
            <person name="Lipzen A."/>
            <person name="Daum C."/>
            <person name="Barry K."/>
            <person name="Grigoriev I.V."/>
            <person name="Vilgalys R."/>
        </authorList>
    </citation>
    <scope>NUCLEOTIDE SEQUENCE</scope>
    <source>
        <strain evidence="13">PMI_201</strain>
    </source>
</reference>
<evidence type="ECO:0000256" key="10">
    <source>
        <dbReference type="ARBA" id="ARBA00023242"/>
    </source>
</evidence>
<keyword evidence="5 11" id="KW-0732">Signal</keyword>
<accession>A0AAD4L2V5</accession>
<dbReference type="EMBL" id="JAJTJA010000001">
    <property type="protein sequence ID" value="KAH8704917.1"/>
    <property type="molecule type" value="Genomic_DNA"/>
</dbReference>
<feature type="transmembrane region" description="Helical" evidence="11">
    <location>
        <begin position="489"/>
        <end position="512"/>
    </location>
</feature>
<evidence type="ECO:0000256" key="6">
    <source>
        <dbReference type="ARBA" id="ARBA00022824"/>
    </source>
</evidence>
<name>A0AAD4L2V5_9EURO</name>
<keyword evidence="8 11" id="KW-0472">Membrane</keyword>
<dbReference type="GO" id="GO:0000742">
    <property type="term" value="P:karyogamy involved in conjugation with cellular fusion"/>
    <property type="evidence" value="ECO:0007669"/>
    <property type="project" value="UniProtKB-UniRule"/>
</dbReference>
<evidence type="ECO:0000256" key="4">
    <source>
        <dbReference type="ARBA" id="ARBA00022692"/>
    </source>
</evidence>
<dbReference type="Proteomes" id="UP001201262">
    <property type="component" value="Unassembled WGS sequence"/>
</dbReference>
<evidence type="ECO:0000256" key="9">
    <source>
        <dbReference type="ARBA" id="ARBA00023180"/>
    </source>
</evidence>
<dbReference type="Pfam" id="PF04163">
    <property type="entry name" value="Tht1"/>
    <property type="match status" value="1"/>
</dbReference>
<comment type="subcellular location">
    <subcellularLocation>
        <location evidence="11">Endoplasmic reticulum membrane</location>
    </subcellularLocation>
    <subcellularLocation>
        <location evidence="11">Nucleus membrane</location>
    </subcellularLocation>
</comment>
<organism evidence="13 14">
    <name type="scientific">Talaromyces proteolyticus</name>
    <dbReference type="NCBI Taxonomy" id="1131652"/>
    <lineage>
        <taxon>Eukaryota</taxon>
        <taxon>Fungi</taxon>
        <taxon>Dikarya</taxon>
        <taxon>Ascomycota</taxon>
        <taxon>Pezizomycotina</taxon>
        <taxon>Eurotiomycetes</taxon>
        <taxon>Eurotiomycetidae</taxon>
        <taxon>Eurotiales</taxon>
        <taxon>Trichocomaceae</taxon>
        <taxon>Talaromyces</taxon>
        <taxon>Talaromyces sect. Bacilispori</taxon>
    </lineage>
</organism>
<keyword evidence="14" id="KW-1185">Reference proteome</keyword>
<dbReference type="PANTHER" id="PTHR28012">
    <property type="entry name" value="NUCLEAR FUSION PROTEIN KAR5"/>
    <property type="match status" value="1"/>
</dbReference>
<keyword evidence="10 11" id="KW-0539">Nucleus</keyword>
<sequence length="526" mass="58160">MILHYICIYILSMLVNASIFDSYPAFLPKGPEQSAENLELVSLFQSRSLQNNQIFSTAIQLLESMKSSRSCSRVAATKLLTSCQGLSNSDKSKRSDVATALDKIKSVYAARLALCELTGAGAPIPMPCSLLHITPDKLQDRVSLSSEDSMDSLSPTAIESCLKTLESRPQWWTSYSNSRQNAIVICQAARIEVEKEEMLHLHQSLAENMANLNRGLQDSLRDAVSEGIHHKEFVETVYDLRAQLMAELQEDQNRARGIFANLYHELEASVGLSISKILSLLRDVELDTVALNKEMQGSTQGIDQLNSHLRDLYNGIEQQNSKIKETYERDARDMQSSYELAVAMRSSLNDIGKSVAGVDGALEWLVERFAAIQQQESFLIERMHSFEAHLEKSNHQAKELLETQTMQVKTMETQARAQASLSASTKAANTLLDKLTTRAAKIESVLEETASRFDDISSLGSFFGVKVSAWTISSLLFSVIAVQNPRVAVILLVFSGITLIYKATLIVMPIIFPASLVTPAAALSTN</sequence>
<comment type="similarity">
    <text evidence="2 11">Belongs to the KAR5 family.</text>
</comment>